<proteinExistence type="predicted"/>
<dbReference type="GO" id="GO:0000139">
    <property type="term" value="C:Golgi membrane"/>
    <property type="evidence" value="ECO:0007669"/>
    <property type="project" value="InterPro"/>
</dbReference>
<dbReference type="InterPro" id="IPR037185">
    <property type="entry name" value="EmrE-like"/>
</dbReference>
<dbReference type="InterPro" id="IPR007271">
    <property type="entry name" value="Nuc_sug_transpt"/>
</dbReference>
<dbReference type="GO" id="GO:0015165">
    <property type="term" value="F:pyrimidine nucleotide-sugar transmembrane transporter activity"/>
    <property type="evidence" value="ECO:0007669"/>
    <property type="project" value="InterPro"/>
</dbReference>
<gene>
    <name evidence="7" type="ORF">DMC30DRAFT_256409</name>
</gene>
<dbReference type="EMBL" id="SOZI01000069">
    <property type="protein sequence ID" value="TNY20353.1"/>
    <property type="molecule type" value="Genomic_DNA"/>
</dbReference>
<sequence>MRRRAQQQGTHSPTPILTERGPPTAHAVQGPQPTPPPERISKRTIALVLLCLQNASVSLLTRLSRTSSGPGPLYQPAVAVFTAELVKAAVSLSMLARQRQRQAEGKGRRTGYLAHARTAVRDLAVNQKTEMLKLAVPAALYALQNTLLYTALSNLDAATYQTTYQLKLLTTALFSILFFRRSLSPLRWMSLLLLTIGVGIVQLESNDMSASTARLSGDAAAQDPRKGFAAILAACVSSGLAGAWFEWVLKSPTAAAAPSSIPSAPPPPPAHGAAPVAAGKDDGSALPLSPKSPPLQLRANSPTLWARNLQLSIPSLAFSFCGVLLCAPVSDAYAKGGVHAAATALGRTWEPFDALVWGVVLNQALGGLLVAMVVRFADSVAKGFATSIAIVLSTLASALLFGLVPGRLFLVGAGLVTSSTVLYSLDKD</sequence>
<feature type="compositionally biased region" description="Low complexity" evidence="5">
    <location>
        <begin position="271"/>
        <end position="292"/>
    </location>
</feature>
<feature type="transmembrane region" description="Helical" evidence="6">
    <location>
        <begin position="316"/>
        <end position="334"/>
    </location>
</feature>
<feature type="transmembrane region" description="Helical" evidence="6">
    <location>
        <begin position="228"/>
        <end position="249"/>
    </location>
</feature>
<keyword evidence="3 6" id="KW-1133">Transmembrane helix</keyword>
<keyword evidence="4 6" id="KW-0472">Membrane</keyword>
<dbReference type="AlphaFoldDB" id="A0A5C5FU80"/>
<protein>
    <submittedName>
        <fullName evidence="7">UDP-galactose transporter</fullName>
    </submittedName>
</protein>
<organism evidence="7 8">
    <name type="scientific">Rhodotorula diobovata</name>
    <dbReference type="NCBI Taxonomy" id="5288"/>
    <lineage>
        <taxon>Eukaryota</taxon>
        <taxon>Fungi</taxon>
        <taxon>Dikarya</taxon>
        <taxon>Basidiomycota</taxon>
        <taxon>Pucciniomycotina</taxon>
        <taxon>Microbotryomycetes</taxon>
        <taxon>Sporidiobolales</taxon>
        <taxon>Sporidiobolaceae</taxon>
        <taxon>Rhodotorula</taxon>
    </lineage>
</organism>
<feature type="transmembrane region" description="Helical" evidence="6">
    <location>
        <begin position="158"/>
        <end position="179"/>
    </location>
</feature>
<dbReference type="Proteomes" id="UP000311382">
    <property type="component" value="Unassembled WGS sequence"/>
</dbReference>
<feature type="region of interest" description="Disordered" evidence="5">
    <location>
        <begin position="258"/>
        <end position="292"/>
    </location>
</feature>
<evidence type="ECO:0000313" key="8">
    <source>
        <dbReference type="Proteomes" id="UP000311382"/>
    </source>
</evidence>
<evidence type="ECO:0000256" key="5">
    <source>
        <dbReference type="SAM" id="MobiDB-lite"/>
    </source>
</evidence>
<reference evidence="7 8" key="1">
    <citation type="submission" date="2019-03" db="EMBL/GenBank/DDBJ databases">
        <title>Rhodosporidium diobovatum UCD-FST 08-225 genome sequencing, assembly, and annotation.</title>
        <authorList>
            <person name="Fakankun I.U."/>
            <person name="Fristensky B."/>
            <person name="Levin D.B."/>
        </authorList>
    </citation>
    <scope>NUCLEOTIDE SEQUENCE [LARGE SCALE GENOMIC DNA]</scope>
    <source>
        <strain evidence="7 8">UCD-FST 08-225</strain>
    </source>
</reference>
<accession>A0A5C5FU80</accession>
<feature type="region of interest" description="Disordered" evidence="5">
    <location>
        <begin position="1"/>
        <end position="39"/>
    </location>
</feature>
<comment type="subcellular location">
    <subcellularLocation>
        <location evidence="1">Membrane</location>
        <topology evidence="1">Multi-pass membrane protein</topology>
    </subcellularLocation>
</comment>
<feature type="transmembrane region" description="Helical" evidence="6">
    <location>
        <begin position="186"/>
        <end position="203"/>
    </location>
</feature>
<evidence type="ECO:0000256" key="3">
    <source>
        <dbReference type="ARBA" id="ARBA00022989"/>
    </source>
</evidence>
<dbReference type="PIRSF" id="PIRSF005799">
    <property type="entry name" value="UDP-gal_transpt"/>
    <property type="match status" value="1"/>
</dbReference>
<evidence type="ECO:0000313" key="7">
    <source>
        <dbReference type="EMBL" id="TNY20353.1"/>
    </source>
</evidence>
<evidence type="ECO:0000256" key="6">
    <source>
        <dbReference type="SAM" id="Phobius"/>
    </source>
</evidence>
<feature type="transmembrane region" description="Helical" evidence="6">
    <location>
        <begin position="384"/>
        <end position="402"/>
    </location>
</feature>
<feature type="transmembrane region" description="Helical" evidence="6">
    <location>
        <begin position="131"/>
        <end position="152"/>
    </location>
</feature>
<keyword evidence="2 6" id="KW-0812">Transmembrane</keyword>
<feature type="compositionally biased region" description="Polar residues" evidence="5">
    <location>
        <begin position="1"/>
        <end position="15"/>
    </location>
</feature>
<keyword evidence="8" id="KW-1185">Reference proteome</keyword>
<dbReference type="SUPFAM" id="SSF103481">
    <property type="entry name" value="Multidrug resistance efflux transporter EmrE"/>
    <property type="match status" value="1"/>
</dbReference>
<feature type="transmembrane region" description="Helical" evidence="6">
    <location>
        <begin position="354"/>
        <end position="377"/>
    </location>
</feature>
<dbReference type="NCBIfam" id="TIGR00803">
    <property type="entry name" value="nst"/>
    <property type="match status" value="2"/>
</dbReference>
<dbReference type="OrthoDB" id="408493at2759"/>
<name>A0A5C5FU80_9BASI</name>
<dbReference type="PANTHER" id="PTHR10231">
    <property type="entry name" value="NUCLEOTIDE-SUGAR TRANSMEMBRANE TRANSPORTER"/>
    <property type="match status" value="1"/>
</dbReference>
<dbReference type="Pfam" id="PF04142">
    <property type="entry name" value="Nuc_sug_transp"/>
    <property type="match status" value="2"/>
</dbReference>
<evidence type="ECO:0000256" key="4">
    <source>
        <dbReference type="ARBA" id="ARBA00023136"/>
    </source>
</evidence>
<evidence type="ECO:0000256" key="1">
    <source>
        <dbReference type="ARBA" id="ARBA00004141"/>
    </source>
</evidence>
<dbReference type="STRING" id="5288.A0A5C5FU80"/>
<dbReference type="Gene3D" id="1.10.3730.20">
    <property type="match status" value="1"/>
</dbReference>
<evidence type="ECO:0000256" key="2">
    <source>
        <dbReference type="ARBA" id="ARBA00022692"/>
    </source>
</evidence>
<comment type="caution">
    <text evidence="7">The sequence shown here is derived from an EMBL/GenBank/DDBJ whole genome shotgun (WGS) entry which is preliminary data.</text>
</comment>